<organism evidence="1 2">
    <name type="scientific">Limoniibacter endophyticus</name>
    <dbReference type="NCBI Taxonomy" id="1565040"/>
    <lineage>
        <taxon>Bacteria</taxon>
        <taxon>Pseudomonadati</taxon>
        <taxon>Pseudomonadota</taxon>
        <taxon>Alphaproteobacteria</taxon>
        <taxon>Hyphomicrobiales</taxon>
        <taxon>Bartonellaceae</taxon>
        <taxon>Limoniibacter</taxon>
    </lineage>
</organism>
<accession>A0A8J3GIC8</accession>
<comment type="caution">
    <text evidence="1">The sequence shown here is derived from an EMBL/GenBank/DDBJ whole genome shotgun (WGS) entry which is preliminary data.</text>
</comment>
<keyword evidence="2" id="KW-1185">Reference proteome</keyword>
<reference evidence="1" key="2">
    <citation type="submission" date="2020-09" db="EMBL/GenBank/DDBJ databases">
        <authorList>
            <person name="Sun Q."/>
            <person name="Kim S."/>
        </authorList>
    </citation>
    <scope>NUCLEOTIDE SEQUENCE</scope>
    <source>
        <strain evidence="1">KCTC 42097</strain>
    </source>
</reference>
<evidence type="ECO:0000313" key="1">
    <source>
        <dbReference type="EMBL" id="GHC76292.1"/>
    </source>
</evidence>
<gene>
    <name evidence="1" type="ORF">GCM10010136_26860</name>
</gene>
<dbReference type="Proteomes" id="UP000641137">
    <property type="component" value="Unassembled WGS sequence"/>
</dbReference>
<protein>
    <submittedName>
        <fullName evidence="1">Uncharacterized protein</fullName>
    </submittedName>
</protein>
<dbReference type="EMBL" id="BMZO01000009">
    <property type="protein sequence ID" value="GHC76292.1"/>
    <property type="molecule type" value="Genomic_DNA"/>
</dbReference>
<sequence length="46" mass="5517">MRFRHKGRQTARLLSNRRQNFPVQRQTVAAIHRVFVRGCKFHLRAA</sequence>
<proteinExistence type="predicted"/>
<dbReference type="AlphaFoldDB" id="A0A8J3GIC8"/>
<reference evidence="1" key="1">
    <citation type="journal article" date="2014" name="Int. J. Syst. Evol. Microbiol.">
        <title>Complete genome sequence of Corynebacterium casei LMG S-19264T (=DSM 44701T), isolated from a smear-ripened cheese.</title>
        <authorList>
            <consortium name="US DOE Joint Genome Institute (JGI-PGF)"/>
            <person name="Walter F."/>
            <person name="Albersmeier A."/>
            <person name="Kalinowski J."/>
            <person name="Ruckert C."/>
        </authorList>
    </citation>
    <scope>NUCLEOTIDE SEQUENCE</scope>
    <source>
        <strain evidence="1">KCTC 42097</strain>
    </source>
</reference>
<evidence type="ECO:0000313" key="2">
    <source>
        <dbReference type="Proteomes" id="UP000641137"/>
    </source>
</evidence>
<name>A0A8J3GIC8_9HYPH</name>